<keyword evidence="2" id="KW-1185">Reference proteome</keyword>
<dbReference type="InterPro" id="IPR029052">
    <property type="entry name" value="Metallo-depent_PP-like"/>
</dbReference>
<name>M0I7B7_9EURY</name>
<reference evidence="1 2" key="1">
    <citation type="journal article" date="2014" name="PLoS Genet.">
        <title>Phylogenetically driven sequencing of extremely halophilic archaea reveals strategies for static and dynamic osmo-response.</title>
        <authorList>
            <person name="Becker E.A."/>
            <person name="Seitzer P.M."/>
            <person name="Tritt A."/>
            <person name="Larsen D."/>
            <person name="Krusor M."/>
            <person name="Yao A.I."/>
            <person name="Wu D."/>
            <person name="Madern D."/>
            <person name="Eisen J.A."/>
            <person name="Darling A.E."/>
            <person name="Facciotti M.T."/>
        </authorList>
    </citation>
    <scope>NUCLEOTIDE SEQUENCE [LARGE SCALE GENOMIC DNA]</scope>
    <source>
        <strain evidence="1 2">ATCC BAA-1512</strain>
    </source>
</reference>
<accession>M0I7B7</accession>
<organism evidence="1 2">
    <name type="scientific">Haloferax mucosum ATCC BAA-1512</name>
    <dbReference type="NCBI Taxonomy" id="662479"/>
    <lineage>
        <taxon>Archaea</taxon>
        <taxon>Methanobacteriati</taxon>
        <taxon>Methanobacteriota</taxon>
        <taxon>Stenosarchaea group</taxon>
        <taxon>Halobacteria</taxon>
        <taxon>Halobacteriales</taxon>
        <taxon>Haloferacaceae</taxon>
        <taxon>Haloferax</taxon>
    </lineage>
</organism>
<dbReference type="PANTHER" id="PTHR39323">
    <property type="entry name" value="BLR1149 PROTEIN"/>
    <property type="match status" value="1"/>
</dbReference>
<dbReference type="AlphaFoldDB" id="M0I7B7"/>
<evidence type="ECO:0008006" key="3">
    <source>
        <dbReference type="Google" id="ProtNLM"/>
    </source>
</evidence>
<evidence type="ECO:0000313" key="2">
    <source>
        <dbReference type="Proteomes" id="UP000011550"/>
    </source>
</evidence>
<proteinExistence type="predicted"/>
<protein>
    <recommendedName>
        <fullName evidence="3">Phosphoesterase</fullName>
    </recommendedName>
</protein>
<gene>
    <name evidence="1" type="ORF">C440_15554</name>
</gene>
<dbReference type="Proteomes" id="UP000011550">
    <property type="component" value="Unassembled WGS sequence"/>
</dbReference>
<dbReference type="PANTHER" id="PTHR39323:SF1">
    <property type="entry name" value="BLR1149 PROTEIN"/>
    <property type="match status" value="1"/>
</dbReference>
<dbReference type="EMBL" id="AOLN01000018">
    <property type="protein sequence ID" value="ELZ91743.1"/>
    <property type="molecule type" value="Genomic_DNA"/>
</dbReference>
<dbReference type="STRING" id="662479.C440_15554"/>
<dbReference type="SUPFAM" id="SSF56300">
    <property type="entry name" value="Metallo-dependent phosphatases"/>
    <property type="match status" value="1"/>
</dbReference>
<evidence type="ECO:0000313" key="1">
    <source>
        <dbReference type="EMBL" id="ELZ91743.1"/>
    </source>
</evidence>
<comment type="caution">
    <text evidence="1">The sequence shown here is derived from an EMBL/GenBank/DDBJ whole genome shotgun (WGS) entry which is preliminary data.</text>
</comment>
<sequence>MLHRFDRVTERSETALSALEAACSDVGATPVFVAGNHDTMLVEAWAGTVYDEFALDDGTLVSHGHRHPDGESQLHVVGHDHPTITIEGRTRPCALYGPDAYRGADVLMLPAFTRLAGGVEVNRMRAADFQSPLVRDASRFRPLVRDENAGETLTFPPLGALRRHL</sequence>
<dbReference type="PATRIC" id="fig|662479.7.peg.3153"/>